<dbReference type="EMBL" id="CP019236">
    <property type="protein sequence ID" value="APW36082.1"/>
    <property type="molecule type" value="Genomic_DNA"/>
</dbReference>
<dbReference type="RefSeq" id="WP_076196091.1">
    <property type="nucleotide sequence ID" value="NZ_CP019236.1"/>
</dbReference>
<organism evidence="2 3">
    <name type="scientific">Rhodoferax koreensis</name>
    <dbReference type="NCBI Taxonomy" id="1842727"/>
    <lineage>
        <taxon>Bacteria</taxon>
        <taxon>Pseudomonadati</taxon>
        <taxon>Pseudomonadota</taxon>
        <taxon>Betaproteobacteria</taxon>
        <taxon>Burkholderiales</taxon>
        <taxon>Comamonadaceae</taxon>
        <taxon>Rhodoferax</taxon>
    </lineage>
</organism>
<reference evidence="2 3" key="1">
    <citation type="submission" date="2017-01" db="EMBL/GenBank/DDBJ databases">
        <authorList>
            <person name="Mah S.A."/>
            <person name="Swanson W.J."/>
            <person name="Moy G.W."/>
            <person name="Vacquier V.D."/>
        </authorList>
    </citation>
    <scope>NUCLEOTIDE SEQUENCE [LARGE SCALE GENOMIC DNA]</scope>
    <source>
        <strain evidence="2 3">DCY110</strain>
    </source>
</reference>
<feature type="compositionally biased region" description="Basic and acidic residues" evidence="1">
    <location>
        <begin position="1"/>
        <end position="15"/>
    </location>
</feature>
<protein>
    <submittedName>
        <fullName evidence="2">Uncharacterized protein</fullName>
    </submittedName>
</protein>
<proteinExistence type="predicted"/>
<evidence type="ECO:0000313" key="3">
    <source>
        <dbReference type="Proteomes" id="UP000186609"/>
    </source>
</evidence>
<accession>A0A1P8JQP7</accession>
<dbReference type="Proteomes" id="UP000186609">
    <property type="component" value="Chromosome"/>
</dbReference>
<feature type="region of interest" description="Disordered" evidence="1">
    <location>
        <begin position="1"/>
        <end position="73"/>
    </location>
</feature>
<dbReference type="AlphaFoldDB" id="A0A1P8JQP7"/>
<keyword evidence="3" id="KW-1185">Reference proteome</keyword>
<dbReference type="KEGG" id="rhy:RD110_01725"/>
<gene>
    <name evidence="2" type="ORF">RD110_01725</name>
</gene>
<sequence length="73" mass="8150">MKHPNTPEEKAKEQTAKPLPPDPHRVNHGTEPGDSFGDRWTNKVYSTPDPHPGRGQEPAEPGKHHEPTPFLRG</sequence>
<evidence type="ECO:0000313" key="2">
    <source>
        <dbReference type="EMBL" id="APW36082.1"/>
    </source>
</evidence>
<evidence type="ECO:0000256" key="1">
    <source>
        <dbReference type="SAM" id="MobiDB-lite"/>
    </source>
</evidence>
<name>A0A1P8JQP7_9BURK</name>